<dbReference type="Pfam" id="PF15633">
    <property type="entry name" value="Tox-ART-HYD1"/>
    <property type="match status" value="1"/>
</dbReference>
<feature type="domain" description="DUF6531" evidence="3">
    <location>
        <begin position="955"/>
        <end position="1038"/>
    </location>
</feature>
<reference evidence="6" key="1">
    <citation type="submission" date="2016-10" db="EMBL/GenBank/DDBJ databases">
        <authorList>
            <person name="Varghese N."/>
            <person name="Submissions S."/>
        </authorList>
    </citation>
    <scope>NUCLEOTIDE SEQUENCE [LARGE SCALE GENOMIC DNA]</scope>
    <source>
        <strain evidence="6">IBRC-M 10655</strain>
    </source>
</reference>
<dbReference type="Proteomes" id="UP000199651">
    <property type="component" value="Unassembled WGS sequence"/>
</dbReference>
<evidence type="ECO:0000313" key="6">
    <source>
        <dbReference type="Proteomes" id="UP000199651"/>
    </source>
</evidence>
<organism evidence="5 6">
    <name type="scientific">Actinokineospora alba</name>
    <dbReference type="NCBI Taxonomy" id="504798"/>
    <lineage>
        <taxon>Bacteria</taxon>
        <taxon>Bacillati</taxon>
        <taxon>Actinomycetota</taxon>
        <taxon>Actinomycetes</taxon>
        <taxon>Pseudonocardiales</taxon>
        <taxon>Pseudonocardiaceae</taxon>
        <taxon>Actinokineospora</taxon>
    </lineage>
</organism>
<evidence type="ECO:0000259" key="3">
    <source>
        <dbReference type="Pfam" id="PF20148"/>
    </source>
</evidence>
<dbReference type="InterPro" id="IPR028920">
    <property type="entry name" value="Tox-ART-HYD1_dom"/>
</dbReference>
<dbReference type="InterPro" id="IPR006530">
    <property type="entry name" value="YD"/>
</dbReference>
<evidence type="ECO:0000313" key="5">
    <source>
        <dbReference type="EMBL" id="SDP65744.1"/>
    </source>
</evidence>
<dbReference type="Gene3D" id="2.60.40.10">
    <property type="entry name" value="Immunoglobulins"/>
    <property type="match status" value="1"/>
</dbReference>
<dbReference type="Pfam" id="PF25275">
    <property type="entry name" value="Golvesin_C"/>
    <property type="match status" value="1"/>
</dbReference>
<feature type="domain" description="Tox-ART-HYD1" evidence="2">
    <location>
        <begin position="2599"/>
        <end position="2716"/>
    </location>
</feature>
<dbReference type="NCBIfam" id="TIGR03696">
    <property type="entry name" value="Rhs_assc_core"/>
    <property type="match status" value="1"/>
</dbReference>
<dbReference type="InterPro" id="IPR031325">
    <property type="entry name" value="RHS_repeat"/>
</dbReference>
<evidence type="ECO:0000256" key="1">
    <source>
        <dbReference type="SAM" id="MobiDB-lite"/>
    </source>
</evidence>
<dbReference type="OrthoDB" id="4981820at2"/>
<dbReference type="CDD" id="cd20745">
    <property type="entry name" value="FIX_RhsA_AHH_HNH-like"/>
    <property type="match status" value="1"/>
</dbReference>
<evidence type="ECO:0000259" key="2">
    <source>
        <dbReference type="Pfam" id="PF15633"/>
    </source>
</evidence>
<dbReference type="STRING" id="504798.SAMN05421871_101375"/>
<sequence>MRTSRRSAMPARLLIVLALFAVAFTGIPAGEPHSSGAWPGISRALAWLDSLFEPPPAAAEPLSKPAPPRQPHERIREVAELRSETSKVFQRADGQFEAEVSARPEHYRDAKGAWQPIDTAIRAAERDGYRFGNDTNVFRSSFGDKSDKLVRFEHAGKHVALGVDSGQKTLTPKVERNTIVYPNAFDGADLVYQVGDSLKEKIVLAKAPREAVYRFTMQLGGVTAKAEADGSIRFYSGAEAEGTPLFTMPKPFMHDSRDDRNSVYGKAWSDKVTQTVEQQGAKITIIVRADQAWLSAAERQYPVVIDPTITIQPTVSQSQDVMIGQDTPTTNYDGNWRLSTGTTNATTTTAYRSLVRFGLGTVPSGTTLSSAQLRLYYDQDFEPYGKTVEIEARRVTAAWDEATATWNSINSAIAEAGTGTQSKPANVTGNWHSFDIRNLAQAWVSGTAANHGVMLKAKNEAPQLGGVRYEAAEYAYNGETANTPKLVLTYGRPSAVLHAPTTIHATGAELSWTPYTDPDPGNQADDIVEYQVHRTVFQSFTPSPWTLVGPLSATTTSFVDTTAKPTAADSADPFGSAYYYMIVVKTRDGQLIPSTTELVRLPKAGRVVKLYQNLAGDPHSDTTLSSAQPTSNQNSPTGMSWQLVGKQSSTFGTTRSVVDFGDLTDIPDQARILDAEFQLWATSTFGSGGVFDAHPLSKPFVESEATWQRASAAAAWTSPGGDFGAAFDNVPNITNDPSWRIWDATSTVQNWIGNRAANNGVIVKLRDETTAGPTQRAIFNSGEAVEPQLRPKLVVTYTAPTPELTYYAADTPSVRMIPGDEYTFPVTLTNTTTTTWSAANQVLSYRWSLPDGTDVTTGGNRLETALPGDVAPGATVTVQAKVKTPIQSGAGNKREQFVLNWDLLNRTTGQWLSQTGNLPALPQNVTVEDPTSDQLGLEKFYQYVATGTGSGSGLKVNPYVGNVVWNYDPISLPGRGLASFVRMTYNSLDTAATSMGFGWSLSVSSIVRLGTPLDLHPRGQDYPTRVTLADGDGTSHEFELNKNNSTDPARWTYDRPAGVHLQLRRDGGTDQSRRWVMTRPDRTQFWFDEAGWLTATRDKNGNELRFTYTERKSNNQPRKFLAYVTDPAGRQTLTLDYYTKADTNNPHIIDQVKSIKDLSGRTITLSYSDKGLMERIVDGAGTPIAKTFGFTYDATQGNKNVKLVKVTDPRGNATDLTYYTAPVDPKDKWKPETITDRGRGVSRLSYVDPDGTAGSVIEATAVDAENKTTKYTMDGYGRPTKVVNAKNEVTELGWDADNKVVSSKAPNGALTTWTYDAKTGVPTSVRDPEANKNNTPAGTLGYQFSPDGYTADLTSKTSPEGRRWAFAYDAKGNLTSVTDPKGTATPTAGDYETTYTYDQYGQLLVATDANGNPTTYADYDPVGYPKSIKDALNNVTNSNYDIRGNVTSVTDAKGKTSTFTYDVFGRDLESKIPKDATAGEFITTPAPVYDANNNTTVRTAANGAVTTAEFDARDLVTAVTEPKDTPTGPEKRSTFTYDKVGNVLTETQPLGTLTTANPDDYVTRTVYDELYRPAQVINAAGDKLTNAYDSVGNLVLVVDARKNATADANDFTTKYTYDLNGRVLTETDADGHSVRNEYSRDGLAVANVDQDGNRVEITFDERGKPVEVKAPHKLDGSTLVTRSTKFEYDEVGNQTRKITPRGVETGDDPDDFVEQTVYDQLNRAKERILPFDRDDARYNTPDKIISSYDAVGNLVETSAPPSGGQTVRNVSKYTHFDNGWVRTSTDPWDIVSSYEYDAVGNQTKSTLSAAGGSVTRTVDTAYYPDGKIKSKSDDGVPVGKHVALVDNSDAANVEQTGTWATSGAGTGFSGYDYRTANAGSGGAVFTWKPVVAAAGTYEVFTRYAPGTATNAPFTVHHSGGSTPVAVDQTKRAGEWVSLGRFSFAEGATHKVTVSDAANGVVVADSVKLVRDNTGETDTEKKTFAYTYDANGNLSSLTDTGSGAKVDTYSLAYDGLNQLAKVEEKLAGTVRNTTSFGYDRNGNPQSRTHDRQSATFEYDARDLVSKVTTTETGDSPKITSFAYTRRGEVLKEIKGNGNTVDYGYYLDGQLRTQVEKTGAGTVVAQHTIDYNANGHRVRDAAKRMNADDNSAYLDHVYDYTYDPRDRISKLTRSAAGGGVQETETYVHDANGNITEETVEGKTTTSVYDRNRLISSSSQGSTSTYNYDPLGRLDTVSSAGKILEKYAYDGFDRVSSHKQTKPDNTTETTTYVHDPFDRTVSRTEKAGGSGAETTEFSFLGLSDEVVAEEVGGVLKKTYTFGPWNERLGMVKHDGGKEYSYFSYNSHTDVEVLTKEDGKARATYGYTAYGKDDTQVYTGVDKPDPANPDKKPYNTYRFNAKRYDSATGDYDMGARDYSPERNRFLTRDMYNGALSDLSLGTDPFTMNRYAFAGGNPISGIEIDGHLFGMSWSDIGHLALDVVGLVPVVGEAADLANAAWYAAEGDYTNAALSAASAIPFAGYAATGTKLAIKGADAVSGAVKASDEVVAATTKTADDVAAPVVKGADEVPVPAKAADTPAPKAAPKPAPAPTKVAPSKPQTMYHYTDAAGAKGIAESGQLFASKGAKNARYGNGQYFTDIAPEAIAGLKKADLTAGQLAGGKMSRYQLVQKLFGRPTKKGYNKTTHFVEIDISGLNMIKGRENVFAHLSEGSLDIASRIVRSGKTPF</sequence>
<name>A0A1H0UHU6_9PSEU</name>
<dbReference type="InterPro" id="IPR022385">
    <property type="entry name" value="Rhs_assc_core"/>
</dbReference>
<dbReference type="EMBL" id="FNJB01000011">
    <property type="protein sequence ID" value="SDP65744.1"/>
    <property type="molecule type" value="Genomic_DNA"/>
</dbReference>
<dbReference type="NCBIfam" id="NF033679">
    <property type="entry name" value="DNRLRE_dom"/>
    <property type="match status" value="2"/>
</dbReference>
<accession>A0A1H0UHU6</accession>
<dbReference type="NCBIfam" id="TIGR01643">
    <property type="entry name" value="YD_repeat_2x"/>
    <property type="match status" value="4"/>
</dbReference>
<feature type="region of interest" description="Disordered" evidence="1">
    <location>
        <begin position="618"/>
        <end position="641"/>
    </location>
</feature>
<feature type="compositionally biased region" description="Polar residues" evidence="1">
    <location>
        <begin position="2032"/>
        <end position="2045"/>
    </location>
</feature>
<dbReference type="Gene3D" id="2.60.120.970">
    <property type="match status" value="1"/>
</dbReference>
<dbReference type="InterPro" id="IPR013783">
    <property type="entry name" value="Ig-like_fold"/>
</dbReference>
<feature type="region of interest" description="Disordered" evidence="1">
    <location>
        <begin position="2569"/>
        <end position="2595"/>
    </location>
</feature>
<dbReference type="Gene3D" id="2.180.10.10">
    <property type="entry name" value="RHS repeat-associated core"/>
    <property type="match status" value="5"/>
</dbReference>
<dbReference type="InterPro" id="IPR033803">
    <property type="entry name" value="CBD-like_Golvesin-Xly"/>
</dbReference>
<feature type="region of interest" description="Disordered" evidence="1">
    <location>
        <begin position="2032"/>
        <end position="2052"/>
    </location>
</feature>
<keyword evidence="6" id="KW-1185">Reference proteome</keyword>
<dbReference type="InterPro" id="IPR050708">
    <property type="entry name" value="T6SS_VgrG/RHS"/>
</dbReference>
<dbReference type="Pfam" id="PF20148">
    <property type="entry name" value="DUF6531"/>
    <property type="match status" value="1"/>
</dbReference>
<feature type="domain" description="Golvesin/Xly CBD-like" evidence="4">
    <location>
        <begin position="1844"/>
        <end position="1970"/>
    </location>
</feature>
<protein>
    <submittedName>
        <fullName evidence="5">RHS repeat-associated core domain-containing protein</fullName>
    </submittedName>
</protein>
<feature type="compositionally biased region" description="Low complexity" evidence="1">
    <location>
        <begin position="2569"/>
        <end position="2578"/>
    </location>
</feature>
<dbReference type="PANTHER" id="PTHR32305:SF15">
    <property type="entry name" value="PROTEIN RHSA-RELATED"/>
    <property type="match status" value="1"/>
</dbReference>
<feature type="compositionally biased region" description="Polar residues" evidence="1">
    <location>
        <begin position="621"/>
        <end position="641"/>
    </location>
</feature>
<dbReference type="PANTHER" id="PTHR32305">
    <property type="match status" value="1"/>
</dbReference>
<dbReference type="InterPro" id="IPR045351">
    <property type="entry name" value="DUF6531"/>
</dbReference>
<evidence type="ECO:0000259" key="4">
    <source>
        <dbReference type="Pfam" id="PF25275"/>
    </source>
</evidence>
<gene>
    <name evidence="5" type="ORF">SAMN05192558_111206</name>
</gene>
<dbReference type="GO" id="GO:0005975">
    <property type="term" value="P:carbohydrate metabolic process"/>
    <property type="evidence" value="ECO:0007669"/>
    <property type="project" value="UniProtKB-ARBA"/>
</dbReference>
<dbReference type="Pfam" id="PF05593">
    <property type="entry name" value="RHS_repeat"/>
    <property type="match status" value="2"/>
</dbReference>
<proteinExistence type="predicted"/>